<keyword evidence="1" id="KW-0732">Signal</keyword>
<dbReference type="OrthoDB" id="9778516at2"/>
<dbReference type="InterPro" id="IPR027268">
    <property type="entry name" value="Peptidase_M4/M1_CTD_sf"/>
</dbReference>
<protein>
    <submittedName>
        <fullName evidence="3">M61 family peptidase</fullName>
    </submittedName>
</protein>
<feature type="signal peptide" evidence="1">
    <location>
        <begin position="1"/>
        <end position="18"/>
    </location>
</feature>
<dbReference type="InterPro" id="IPR007963">
    <property type="entry name" value="Peptidase_M61_catalytic"/>
</dbReference>
<dbReference type="Proteomes" id="UP000298213">
    <property type="component" value="Unassembled WGS sequence"/>
</dbReference>
<dbReference type="Pfam" id="PF05299">
    <property type="entry name" value="Peptidase_M61"/>
    <property type="match status" value="1"/>
</dbReference>
<feature type="chain" id="PRO_5021283629" evidence="1">
    <location>
        <begin position="19"/>
        <end position="643"/>
    </location>
</feature>
<dbReference type="SMART" id="SM00228">
    <property type="entry name" value="PDZ"/>
    <property type="match status" value="1"/>
</dbReference>
<evidence type="ECO:0000256" key="1">
    <source>
        <dbReference type="SAM" id="SignalP"/>
    </source>
</evidence>
<evidence type="ECO:0000259" key="2">
    <source>
        <dbReference type="PROSITE" id="PS50106"/>
    </source>
</evidence>
<dbReference type="Gene3D" id="2.60.40.3650">
    <property type="match status" value="1"/>
</dbReference>
<dbReference type="InterPro" id="IPR040756">
    <property type="entry name" value="Peptidase_M61_N"/>
</dbReference>
<dbReference type="PROSITE" id="PS50106">
    <property type="entry name" value="PDZ"/>
    <property type="match status" value="1"/>
</dbReference>
<gene>
    <name evidence="3" type="ORF">E2493_10560</name>
</gene>
<dbReference type="Pfam" id="PF17899">
    <property type="entry name" value="Peptidase_M61_N"/>
    <property type="match status" value="1"/>
</dbReference>
<name>A0A4Y8ZRX5_9SPHN</name>
<accession>A0A4Y8ZRX5</accession>
<dbReference type="Gene3D" id="2.30.42.10">
    <property type="match status" value="1"/>
</dbReference>
<proteinExistence type="predicted"/>
<dbReference type="PIRSF" id="PIRSF016493">
    <property type="entry name" value="Glycyl_aminpptds"/>
    <property type="match status" value="1"/>
</dbReference>
<dbReference type="RefSeq" id="WP_135086505.1">
    <property type="nucleotide sequence ID" value="NZ_SPDV01000018.1"/>
</dbReference>
<dbReference type="InterPro" id="IPR036034">
    <property type="entry name" value="PDZ_sf"/>
</dbReference>
<dbReference type="AlphaFoldDB" id="A0A4Y8ZRX5"/>
<dbReference type="EMBL" id="SPDV01000018">
    <property type="protein sequence ID" value="TFI58227.1"/>
    <property type="molecule type" value="Genomic_DNA"/>
</dbReference>
<dbReference type="InterPro" id="IPR001478">
    <property type="entry name" value="PDZ"/>
</dbReference>
<keyword evidence="4" id="KW-1185">Reference proteome</keyword>
<dbReference type="Pfam" id="PF00595">
    <property type="entry name" value="PDZ"/>
    <property type="match status" value="1"/>
</dbReference>
<organism evidence="3 4">
    <name type="scientific">Sphingomonas parva</name>
    <dbReference type="NCBI Taxonomy" id="2555898"/>
    <lineage>
        <taxon>Bacteria</taxon>
        <taxon>Pseudomonadati</taxon>
        <taxon>Pseudomonadota</taxon>
        <taxon>Alphaproteobacteria</taxon>
        <taxon>Sphingomonadales</taxon>
        <taxon>Sphingomonadaceae</taxon>
        <taxon>Sphingomonas</taxon>
    </lineage>
</organism>
<dbReference type="Gene3D" id="1.10.390.10">
    <property type="entry name" value="Neutral Protease Domain 2"/>
    <property type="match status" value="1"/>
</dbReference>
<dbReference type="InterPro" id="IPR024191">
    <property type="entry name" value="Peptidase_M61"/>
</dbReference>
<evidence type="ECO:0000313" key="3">
    <source>
        <dbReference type="EMBL" id="TFI58227.1"/>
    </source>
</evidence>
<comment type="caution">
    <text evidence="3">The sequence shown here is derived from an EMBL/GenBank/DDBJ whole genome shotgun (WGS) entry which is preliminary data.</text>
</comment>
<feature type="domain" description="PDZ" evidence="2">
    <location>
        <begin position="542"/>
        <end position="607"/>
    </location>
</feature>
<reference evidence="3 4" key="1">
    <citation type="submission" date="2019-03" db="EMBL/GenBank/DDBJ databases">
        <title>Genome sequence of Sphingomonas sp. 17J27-24.</title>
        <authorList>
            <person name="Kim M."/>
            <person name="Maeng S."/>
            <person name="Sathiyaraj S."/>
        </authorList>
    </citation>
    <scope>NUCLEOTIDE SEQUENCE [LARGE SCALE GENOMIC DNA]</scope>
    <source>
        <strain evidence="3 4">17J27-24</strain>
    </source>
</reference>
<dbReference type="SUPFAM" id="SSF50156">
    <property type="entry name" value="PDZ domain-like"/>
    <property type="match status" value="1"/>
</dbReference>
<evidence type="ECO:0000313" key="4">
    <source>
        <dbReference type="Proteomes" id="UP000298213"/>
    </source>
</evidence>
<sequence>MRSALLAVLLLSSAPLSAQLTPSNFTRAVPAAKQDTVPAARDIPFPGTIRLNVDVTDLARRIIRVKETIPVPAAGRMTLLYPEWLPGAHSPRGAINKVAGLQVSAGGKRLEWVRDTLDVYAFHVDVPAGVEAIDVEFQFVSPTADNQGRTVITPDMASIQWIATSLYPAGYYVRNIPIQATLTVPDGWSVATSLRPEAGSAAGSTITYRTVPYDIFVDSPAIAGAHFRKWELSPDVTLNVVADTATELEASDELIGLHRKLVDQAVKTFGAQHYDHYDFLLSISDNLGGIGLEHHRSSENGVDTGYFTEWKKAQSDRNLLPHEYTHSWNGKYRRGADLWTPDYRTPMQNSLLWVYEGQTQFWGYVLDARSGMLSKQETLDAIASIAATYDATPGRRWRPLIDTTNDPIIAQRAPQPWRAWQRSEDYYNEGLLIWLDVDRILRQQSRGKKSLDDFAKAFFGVNDRDYGELTYTQADIVGILNRLQPYDWAGYLDRRLNAYTERAPLEGIEQGGYRLVYTGTPTDWFKTGETNRKAVDLTYSGGFVVASGDGKVTSVLWDSPAFDAGLSVGSQVLAVNGRAFSADGLKAAISAAKGTREPVRLLVQSGDAFRTVDLAWHQGLRYPRLEPTAGGKGTLDSLLAPLR</sequence>